<gene>
    <name evidence="1" type="ORF">LCGC14_1427100</name>
</gene>
<dbReference type="EMBL" id="LAZR01009575">
    <property type="protein sequence ID" value="KKM71785.1"/>
    <property type="molecule type" value="Genomic_DNA"/>
</dbReference>
<comment type="caution">
    <text evidence="1">The sequence shown here is derived from an EMBL/GenBank/DDBJ whole genome shotgun (WGS) entry which is preliminary data.</text>
</comment>
<proteinExistence type="predicted"/>
<accession>A0A0F9M574</accession>
<sequence>MITTSHQDLVDIIALNKTELLDRIGTIHHDMTVNKAEDKHRDYKISEMKKEIDQLKKL</sequence>
<protein>
    <submittedName>
        <fullName evidence="1">Uncharacterized protein</fullName>
    </submittedName>
</protein>
<name>A0A0F9M574_9ZZZZ</name>
<reference evidence="1" key="1">
    <citation type="journal article" date="2015" name="Nature">
        <title>Complex archaea that bridge the gap between prokaryotes and eukaryotes.</title>
        <authorList>
            <person name="Spang A."/>
            <person name="Saw J.H."/>
            <person name="Jorgensen S.L."/>
            <person name="Zaremba-Niedzwiedzka K."/>
            <person name="Martijn J."/>
            <person name="Lind A.E."/>
            <person name="van Eijk R."/>
            <person name="Schleper C."/>
            <person name="Guy L."/>
            <person name="Ettema T.J."/>
        </authorList>
    </citation>
    <scope>NUCLEOTIDE SEQUENCE</scope>
</reference>
<evidence type="ECO:0000313" key="1">
    <source>
        <dbReference type="EMBL" id="KKM71785.1"/>
    </source>
</evidence>
<organism evidence="1">
    <name type="scientific">marine sediment metagenome</name>
    <dbReference type="NCBI Taxonomy" id="412755"/>
    <lineage>
        <taxon>unclassified sequences</taxon>
        <taxon>metagenomes</taxon>
        <taxon>ecological metagenomes</taxon>
    </lineage>
</organism>
<dbReference type="AlphaFoldDB" id="A0A0F9M574"/>